<dbReference type="EMBL" id="BTSX01000004">
    <property type="protein sequence ID" value="GMS97027.1"/>
    <property type="molecule type" value="Genomic_DNA"/>
</dbReference>
<dbReference type="AlphaFoldDB" id="A0AAV5TS17"/>
<comment type="caution">
    <text evidence="2">The sequence shown here is derived from an EMBL/GenBank/DDBJ whole genome shotgun (WGS) entry which is preliminary data.</text>
</comment>
<feature type="region of interest" description="Disordered" evidence="1">
    <location>
        <begin position="153"/>
        <end position="192"/>
    </location>
</feature>
<proteinExistence type="predicted"/>
<reference evidence="2" key="1">
    <citation type="submission" date="2023-10" db="EMBL/GenBank/DDBJ databases">
        <title>Genome assembly of Pristionchus species.</title>
        <authorList>
            <person name="Yoshida K."/>
            <person name="Sommer R.J."/>
        </authorList>
    </citation>
    <scope>NUCLEOTIDE SEQUENCE</scope>
    <source>
        <strain evidence="2">RS0144</strain>
    </source>
</reference>
<evidence type="ECO:0000256" key="1">
    <source>
        <dbReference type="SAM" id="MobiDB-lite"/>
    </source>
</evidence>
<feature type="compositionally biased region" description="Basic and acidic residues" evidence="1">
    <location>
        <begin position="177"/>
        <end position="192"/>
    </location>
</feature>
<feature type="non-terminal residue" evidence="2">
    <location>
        <position position="1"/>
    </location>
</feature>
<evidence type="ECO:0000313" key="3">
    <source>
        <dbReference type="Proteomes" id="UP001432027"/>
    </source>
</evidence>
<organism evidence="2 3">
    <name type="scientific">Pristionchus entomophagus</name>
    <dbReference type="NCBI Taxonomy" id="358040"/>
    <lineage>
        <taxon>Eukaryota</taxon>
        <taxon>Metazoa</taxon>
        <taxon>Ecdysozoa</taxon>
        <taxon>Nematoda</taxon>
        <taxon>Chromadorea</taxon>
        <taxon>Rhabditida</taxon>
        <taxon>Rhabditina</taxon>
        <taxon>Diplogasteromorpha</taxon>
        <taxon>Diplogasteroidea</taxon>
        <taxon>Neodiplogasteridae</taxon>
        <taxon>Pristionchus</taxon>
    </lineage>
</organism>
<dbReference type="Proteomes" id="UP001432027">
    <property type="component" value="Unassembled WGS sequence"/>
</dbReference>
<gene>
    <name evidence="2" type="ORF">PENTCL1PPCAC_19202</name>
</gene>
<evidence type="ECO:0000313" key="2">
    <source>
        <dbReference type="EMBL" id="GMS97027.1"/>
    </source>
</evidence>
<sequence length="192" mass="22168">AMSQNHEKKKNEEVGELQKRVNEFMQSMGHNGGMAERQAVLECGPKSRTTDRVEMVNSFMKMSISAIKVYMQMDMRITAEKRKTLDSFERIAKEFEQKEHTEESFNEEVATVMHQMAESMENICGSNPKLVEFREAIAYMTNIVMIEKTEKKAVEQTEKEKKKEMKSVSTTTNNNFGKERVPSKDRPANVNQ</sequence>
<keyword evidence="3" id="KW-1185">Reference proteome</keyword>
<feature type="compositionally biased region" description="Basic and acidic residues" evidence="1">
    <location>
        <begin position="153"/>
        <end position="166"/>
    </location>
</feature>
<protein>
    <submittedName>
        <fullName evidence="2">Uncharacterized protein</fullName>
    </submittedName>
</protein>
<name>A0AAV5TS17_9BILA</name>
<accession>A0AAV5TS17</accession>